<feature type="transmembrane region" description="Helical" evidence="1">
    <location>
        <begin position="78"/>
        <end position="96"/>
    </location>
</feature>
<keyword evidence="1" id="KW-1133">Transmembrane helix</keyword>
<feature type="transmembrane region" description="Helical" evidence="1">
    <location>
        <begin position="335"/>
        <end position="358"/>
    </location>
</feature>
<accession>A0A8A4TY86</accession>
<feature type="transmembrane region" description="Helical" evidence="1">
    <location>
        <begin position="220"/>
        <end position="240"/>
    </location>
</feature>
<dbReference type="InterPro" id="IPR002123">
    <property type="entry name" value="Plipid/glycerol_acylTrfase"/>
</dbReference>
<gene>
    <name evidence="3" type="ORF">J3U87_03420</name>
</gene>
<dbReference type="AlphaFoldDB" id="A0A8A4TY86"/>
<feature type="transmembrane region" description="Helical" evidence="1">
    <location>
        <begin position="789"/>
        <end position="809"/>
    </location>
</feature>
<sequence>MTQKTQDHASYWLFLSVFLGTIGGLFTIYTLFAGSMPVENEGDSNHLSNLVFVSACLTALLLPILGMMTDNPTASRRWSLLSGGLLMVGIGIAYLGRHLFPQAIVTAFAMVAFLITNWFHKGLITAFPIEKKQDLPGKSLAVSALVYLVFFVPLLMQQPSEATGSLMFLGGFLLAGTSLVLFGVGAPPKVIEPGSTTGIPVSAALSGWLQLPLTDLRATLLNTLLFSICTVVLLLCTLPPTFDEGFWIQQPFWILLLIIALIWGGISAYKLNQHFGSKRNLSLCCMILLVLMAGWGITTGSDLEFTGLALLSVLITGNIFIVLQGQIGRFTPIAYAGQSFGYFYFCVLAGGTLGFVLFRHTPVTALWLFVLATLAGLLILQSLNPKRGVRVAAGEEAVKDDPDQDWEWVDFDLEGRARHHLFSRTAQMLARAMAEIFFNKVRITGTENLRHKKGAIIVANHPNTFLDPLLITAIAPGRLHYWAKSTLWNMPIFGSILDRLGAIPVYRRQDFPEGSPRDANQMTMDVAAQKLGESAHVLIFPEGVSEVGLSLKPLKTGAARLGFQALANDEWNGDVPIVPIGLDYMEPSLFRTNVTIRIGEPVWLRDYRGQFEAGPRETVREVTDALSHRMKDLIPHLEQPEMEGLVNNIQKLYGDKLLQILGEKDETAARMAISEAVNHYQELDPDTVLLFHRRLEAYFIESERLSTPENHPPIPVGDMLRILGSLFSFASYGLITNWIPYKLTGRLIEWFMPSPVWIATAKLSTGALVFAGYYALVGFLVFLLTGRPLPAAILIISMVLSAMIAMGAMDRFGFRFRQLRTLWQAFWTQDTNEELDQMKLSLIQDLERFRESYAFYRSKEQEP</sequence>
<feature type="transmembrane region" description="Helical" evidence="1">
    <location>
        <begin position="305"/>
        <end position="323"/>
    </location>
</feature>
<feature type="transmembrane region" description="Helical" evidence="1">
    <location>
        <begin position="46"/>
        <end position="66"/>
    </location>
</feature>
<feature type="transmembrane region" description="Helical" evidence="1">
    <location>
        <begin position="281"/>
        <end position="299"/>
    </location>
</feature>
<evidence type="ECO:0000313" key="4">
    <source>
        <dbReference type="Proteomes" id="UP000663929"/>
    </source>
</evidence>
<dbReference type="SMART" id="SM00563">
    <property type="entry name" value="PlsC"/>
    <property type="match status" value="1"/>
</dbReference>
<feature type="transmembrane region" description="Helical" evidence="1">
    <location>
        <begin position="140"/>
        <end position="156"/>
    </location>
</feature>
<feature type="transmembrane region" description="Helical" evidence="1">
    <location>
        <begin position="364"/>
        <end position="380"/>
    </location>
</feature>
<dbReference type="GO" id="GO:0004366">
    <property type="term" value="F:glycerol-3-phosphate O-acyltransferase activity"/>
    <property type="evidence" value="ECO:0007669"/>
    <property type="project" value="TreeGrafter"/>
</dbReference>
<name>A0A8A4TY86_SULCO</name>
<feature type="transmembrane region" description="Helical" evidence="1">
    <location>
        <begin position="102"/>
        <end position="119"/>
    </location>
</feature>
<keyword evidence="3" id="KW-0012">Acyltransferase</keyword>
<dbReference type="GO" id="GO:0016287">
    <property type="term" value="F:glycerone-phosphate O-acyltransferase activity"/>
    <property type="evidence" value="ECO:0007669"/>
    <property type="project" value="TreeGrafter"/>
</dbReference>
<dbReference type="PANTHER" id="PTHR31605:SF0">
    <property type="entry name" value="GLYCEROL-3-PHOSPHATE O-ACYLTRANSFERASE 1"/>
    <property type="match status" value="1"/>
</dbReference>
<evidence type="ECO:0000313" key="3">
    <source>
        <dbReference type="EMBL" id="QTD51495.1"/>
    </source>
</evidence>
<reference evidence="3" key="1">
    <citation type="submission" date="2021-03" db="EMBL/GenBank/DDBJ databases">
        <title>Acanthopleuribacteraceae sp. M133.</title>
        <authorList>
            <person name="Wang G."/>
        </authorList>
    </citation>
    <scope>NUCLEOTIDE SEQUENCE</scope>
    <source>
        <strain evidence="3">M133</strain>
    </source>
</reference>
<keyword evidence="3" id="KW-0808">Transferase</keyword>
<feature type="transmembrane region" description="Helical" evidence="1">
    <location>
        <begin position="162"/>
        <end position="184"/>
    </location>
</feature>
<keyword evidence="1" id="KW-0472">Membrane</keyword>
<keyword evidence="1" id="KW-0812">Transmembrane</keyword>
<evidence type="ECO:0000256" key="1">
    <source>
        <dbReference type="SAM" id="Phobius"/>
    </source>
</evidence>
<keyword evidence="4" id="KW-1185">Reference proteome</keyword>
<dbReference type="Pfam" id="PF01553">
    <property type="entry name" value="Acyltransferase"/>
    <property type="match status" value="1"/>
</dbReference>
<evidence type="ECO:0000259" key="2">
    <source>
        <dbReference type="SMART" id="SM00563"/>
    </source>
</evidence>
<organism evidence="3 4">
    <name type="scientific">Sulfidibacter corallicola</name>
    <dbReference type="NCBI Taxonomy" id="2818388"/>
    <lineage>
        <taxon>Bacteria</taxon>
        <taxon>Pseudomonadati</taxon>
        <taxon>Acidobacteriota</taxon>
        <taxon>Holophagae</taxon>
        <taxon>Acanthopleuribacterales</taxon>
        <taxon>Acanthopleuribacteraceae</taxon>
        <taxon>Sulfidibacter</taxon>
    </lineage>
</organism>
<dbReference type="PANTHER" id="PTHR31605">
    <property type="entry name" value="GLYCEROL-3-PHOSPHATE O-ACYLTRANSFERASE 1"/>
    <property type="match status" value="1"/>
</dbReference>
<dbReference type="Proteomes" id="UP000663929">
    <property type="component" value="Chromosome"/>
</dbReference>
<dbReference type="InterPro" id="IPR052744">
    <property type="entry name" value="GPAT/DAPAT"/>
</dbReference>
<feature type="domain" description="Phospholipid/glycerol acyltransferase" evidence="2">
    <location>
        <begin position="455"/>
        <end position="585"/>
    </location>
</feature>
<feature type="transmembrane region" description="Helical" evidence="1">
    <location>
        <begin position="12"/>
        <end position="34"/>
    </location>
</feature>
<dbReference type="GO" id="GO:0008654">
    <property type="term" value="P:phospholipid biosynthetic process"/>
    <property type="evidence" value="ECO:0007669"/>
    <property type="project" value="TreeGrafter"/>
</dbReference>
<dbReference type="RefSeq" id="WP_237381625.1">
    <property type="nucleotide sequence ID" value="NZ_CP071793.1"/>
</dbReference>
<protein>
    <submittedName>
        <fullName evidence="3">1-acyl-sn-glycerol-3-phosphate acyltransferase</fullName>
    </submittedName>
</protein>
<proteinExistence type="predicted"/>
<dbReference type="SUPFAM" id="SSF69593">
    <property type="entry name" value="Glycerol-3-phosphate (1)-acyltransferase"/>
    <property type="match status" value="1"/>
</dbReference>
<feature type="transmembrane region" description="Helical" evidence="1">
    <location>
        <begin position="252"/>
        <end position="269"/>
    </location>
</feature>
<dbReference type="EMBL" id="CP071793">
    <property type="protein sequence ID" value="QTD51495.1"/>
    <property type="molecule type" value="Genomic_DNA"/>
</dbReference>
<dbReference type="KEGG" id="scor:J3U87_03420"/>
<feature type="transmembrane region" description="Helical" evidence="1">
    <location>
        <begin position="756"/>
        <end position="783"/>
    </location>
</feature>